<dbReference type="InterPro" id="IPR001185">
    <property type="entry name" value="MS_channel"/>
</dbReference>
<keyword evidence="3 10" id="KW-0813">Transport</keyword>
<evidence type="ECO:0000256" key="10">
    <source>
        <dbReference type="HAMAP-Rule" id="MF_00115"/>
    </source>
</evidence>
<feature type="transmembrane region" description="Helical" evidence="10">
    <location>
        <begin position="65"/>
        <end position="88"/>
    </location>
</feature>
<keyword evidence="12" id="KW-1185">Reference proteome</keyword>
<evidence type="ECO:0000256" key="2">
    <source>
        <dbReference type="ARBA" id="ARBA00007254"/>
    </source>
</evidence>
<dbReference type="Proteomes" id="UP000281955">
    <property type="component" value="Unassembled WGS sequence"/>
</dbReference>
<dbReference type="HAMAP" id="MF_00115">
    <property type="entry name" value="MscL"/>
    <property type="match status" value="1"/>
</dbReference>
<evidence type="ECO:0000256" key="7">
    <source>
        <dbReference type="ARBA" id="ARBA00023065"/>
    </source>
</evidence>
<dbReference type="PROSITE" id="PS01327">
    <property type="entry name" value="MSCL"/>
    <property type="match status" value="1"/>
</dbReference>
<dbReference type="Pfam" id="PF01741">
    <property type="entry name" value="MscL"/>
    <property type="match status" value="1"/>
</dbReference>
<keyword evidence="7 10" id="KW-0406">Ion transport</keyword>
<evidence type="ECO:0000256" key="9">
    <source>
        <dbReference type="ARBA" id="ARBA00023303"/>
    </source>
</evidence>
<evidence type="ECO:0000256" key="1">
    <source>
        <dbReference type="ARBA" id="ARBA00004651"/>
    </source>
</evidence>
<feature type="transmembrane region" description="Helical" evidence="10">
    <location>
        <begin position="12"/>
        <end position="34"/>
    </location>
</feature>
<evidence type="ECO:0000313" key="11">
    <source>
        <dbReference type="EMBL" id="RKS68564.1"/>
    </source>
</evidence>
<comment type="similarity">
    <text evidence="2 10">Belongs to the MscL family.</text>
</comment>
<dbReference type="PANTHER" id="PTHR30266:SF2">
    <property type="entry name" value="LARGE-CONDUCTANCE MECHANOSENSITIVE CHANNEL"/>
    <property type="match status" value="1"/>
</dbReference>
<dbReference type="InterPro" id="IPR019823">
    <property type="entry name" value="Mechanosensitive_channel_CS"/>
</dbReference>
<comment type="subcellular location">
    <subcellularLocation>
        <location evidence="1 10">Cell membrane</location>
        <topology evidence="1 10">Multi-pass membrane protein</topology>
    </subcellularLocation>
</comment>
<dbReference type="OrthoDB" id="9810350at2"/>
<dbReference type="PANTHER" id="PTHR30266">
    <property type="entry name" value="MECHANOSENSITIVE CHANNEL MSCL"/>
    <property type="match status" value="1"/>
</dbReference>
<dbReference type="SUPFAM" id="SSF81330">
    <property type="entry name" value="Gated mechanosensitive channel"/>
    <property type="match status" value="1"/>
</dbReference>
<keyword evidence="8 10" id="KW-0472">Membrane</keyword>
<keyword evidence="5 10" id="KW-0812">Transmembrane</keyword>
<keyword evidence="9 10" id="KW-0407">Ion channel</keyword>
<evidence type="ECO:0000313" key="12">
    <source>
        <dbReference type="Proteomes" id="UP000281955"/>
    </source>
</evidence>
<dbReference type="InParanoid" id="A0A420XK96"/>
<dbReference type="RefSeq" id="WP_121194933.1">
    <property type="nucleotide sequence ID" value="NZ_RBWV01000016.1"/>
</dbReference>
<dbReference type="InterPro" id="IPR036019">
    <property type="entry name" value="MscL_channel"/>
</dbReference>
<reference evidence="11 12" key="1">
    <citation type="submission" date="2018-10" db="EMBL/GenBank/DDBJ databases">
        <title>Genomic Encyclopedia of Archaeal and Bacterial Type Strains, Phase II (KMG-II): from individual species to whole genera.</title>
        <authorList>
            <person name="Goeker M."/>
        </authorList>
    </citation>
    <scope>NUCLEOTIDE SEQUENCE [LARGE SCALE GENOMIC DNA]</scope>
    <source>
        <strain evidence="11 12">RP-AC37</strain>
    </source>
</reference>
<dbReference type="AlphaFoldDB" id="A0A420XK96"/>
<dbReference type="GO" id="GO:0008381">
    <property type="term" value="F:mechanosensitive monoatomic ion channel activity"/>
    <property type="evidence" value="ECO:0007669"/>
    <property type="project" value="UniProtKB-UniRule"/>
</dbReference>
<proteinExistence type="inferred from homology"/>
<gene>
    <name evidence="10" type="primary">mscL</name>
    <name evidence="11" type="ORF">CLV35_3692</name>
</gene>
<sequence>MIKGFRDFVLRGNVVDLAVAVVIGTAFTALVTAVTKSLLQPLINIFLGGGVSGGTKKWHGQTFDFGAVINAALTFLITAAVVYFLVVVPTKKLLERLQRGQEAPPAAVPEDVIVLREIRDALLAQRNG</sequence>
<comment type="function">
    <text evidence="10">Channel that opens in response to stretch forces in the membrane lipid bilayer. May participate in the regulation of osmotic pressure changes within the cell.</text>
</comment>
<dbReference type="EMBL" id="RBWV01000016">
    <property type="protein sequence ID" value="RKS68564.1"/>
    <property type="molecule type" value="Genomic_DNA"/>
</dbReference>
<dbReference type="InterPro" id="IPR037673">
    <property type="entry name" value="MSC/AndL"/>
</dbReference>
<name>A0A420XK96_9ACTN</name>
<evidence type="ECO:0000256" key="3">
    <source>
        <dbReference type="ARBA" id="ARBA00022448"/>
    </source>
</evidence>
<dbReference type="NCBIfam" id="TIGR00220">
    <property type="entry name" value="mscL"/>
    <property type="match status" value="1"/>
</dbReference>
<keyword evidence="6 10" id="KW-1133">Transmembrane helix</keyword>
<dbReference type="Gene3D" id="1.10.1200.120">
    <property type="entry name" value="Large-conductance mechanosensitive channel, MscL, domain 1"/>
    <property type="match status" value="1"/>
</dbReference>
<evidence type="ECO:0000256" key="4">
    <source>
        <dbReference type="ARBA" id="ARBA00022475"/>
    </source>
</evidence>
<protein>
    <recommendedName>
        <fullName evidence="10">Large-conductance mechanosensitive channel</fullName>
    </recommendedName>
</protein>
<comment type="caution">
    <text evidence="11">The sequence shown here is derived from an EMBL/GenBank/DDBJ whole genome shotgun (WGS) entry which is preliminary data.</text>
</comment>
<accession>A0A420XK96</accession>
<dbReference type="PRINTS" id="PR01264">
    <property type="entry name" value="MECHCHANNEL"/>
</dbReference>
<organism evidence="11 12">
    <name type="scientific">Motilibacter peucedani</name>
    <dbReference type="NCBI Taxonomy" id="598650"/>
    <lineage>
        <taxon>Bacteria</taxon>
        <taxon>Bacillati</taxon>
        <taxon>Actinomycetota</taxon>
        <taxon>Actinomycetes</taxon>
        <taxon>Motilibacterales</taxon>
        <taxon>Motilibacteraceae</taxon>
        <taxon>Motilibacter</taxon>
    </lineage>
</organism>
<keyword evidence="4 10" id="KW-1003">Cell membrane</keyword>
<dbReference type="FunCoup" id="A0A420XK96">
    <property type="interactions" value="25"/>
</dbReference>
<evidence type="ECO:0000256" key="8">
    <source>
        <dbReference type="ARBA" id="ARBA00023136"/>
    </source>
</evidence>
<dbReference type="GO" id="GO:0005886">
    <property type="term" value="C:plasma membrane"/>
    <property type="evidence" value="ECO:0007669"/>
    <property type="project" value="UniProtKB-SubCell"/>
</dbReference>
<comment type="subunit">
    <text evidence="10">Homopentamer.</text>
</comment>
<evidence type="ECO:0000256" key="5">
    <source>
        <dbReference type="ARBA" id="ARBA00022692"/>
    </source>
</evidence>
<evidence type="ECO:0000256" key="6">
    <source>
        <dbReference type="ARBA" id="ARBA00022989"/>
    </source>
</evidence>